<dbReference type="Proteomes" id="UP000271889">
    <property type="component" value="Unassembled WGS sequence"/>
</dbReference>
<keyword evidence="2" id="KW-1185">Reference proteome</keyword>
<proteinExistence type="predicted"/>
<reference evidence="1 2" key="1">
    <citation type="submission" date="2018-11" db="EMBL/GenBank/DDBJ databases">
        <authorList>
            <consortium name="Pathogen Informatics"/>
        </authorList>
    </citation>
    <scope>NUCLEOTIDE SEQUENCE [LARGE SCALE GENOMIC DNA]</scope>
</reference>
<name>A0A3P6RTH5_CYLGO</name>
<organism evidence="1 2">
    <name type="scientific">Cylicostephanus goldi</name>
    <name type="common">Nematode worm</name>
    <dbReference type="NCBI Taxonomy" id="71465"/>
    <lineage>
        <taxon>Eukaryota</taxon>
        <taxon>Metazoa</taxon>
        <taxon>Ecdysozoa</taxon>
        <taxon>Nematoda</taxon>
        <taxon>Chromadorea</taxon>
        <taxon>Rhabditida</taxon>
        <taxon>Rhabditina</taxon>
        <taxon>Rhabditomorpha</taxon>
        <taxon>Strongyloidea</taxon>
        <taxon>Strongylidae</taxon>
        <taxon>Cylicostephanus</taxon>
    </lineage>
</organism>
<dbReference type="AlphaFoldDB" id="A0A3P6RTH5"/>
<evidence type="ECO:0000313" key="2">
    <source>
        <dbReference type="Proteomes" id="UP000271889"/>
    </source>
</evidence>
<gene>
    <name evidence="1" type="ORF">CGOC_LOCUS1136</name>
</gene>
<accession>A0A3P6RTH5</accession>
<evidence type="ECO:0000313" key="1">
    <source>
        <dbReference type="EMBL" id="VDK47874.1"/>
    </source>
</evidence>
<dbReference type="EMBL" id="UYRV01001975">
    <property type="protein sequence ID" value="VDK47874.1"/>
    <property type="molecule type" value="Genomic_DNA"/>
</dbReference>
<sequence length="200" mass="22239">MAPSNRLGAMCNGSKLSLFRSQRAGQPGPLVSLCVDGSIVCCERFEQRCVRDDAALIALHRMFSLSSASTAPMPSISAALIEAARTKESLYDADENEQSSGTPRTWRCSFKRVINLFTGQFYPHHLKMFVLFVIAALHLAYTREFLTTFRAYESLANQVEYRASPEVGNQADINLVRFVMIALIDVSYSILSTECNLILV</sequence>
<protein>
    <submittedName>
        <fullName evidence="1">Uncharacterized protein</fullName>
    </submittedName>
</protein>